<reference evidence="1 2" key="1">
    <citation type="submission" date="2012-08" db="EMBL/GenBank/DDBJ databases">
        <title>Whole genome shotgun sequence of Gordonia rhizosphera NBRC 16068.</title>
        <authorList>
            <person name="Takarada H."/>
            <person name="Isaki S."/>
            <person name="Hosoyama A."/>
            <person name="Tsuchikane K."/>
            <person name="Katsumata H."/>
            <person name="Baba S."/>
            <person name="Ohji S."/>
            <person name="Yamazaki S."/>
            <person name="Fujita N."/>
        </authorList>
    </citation>
    <scope>NUCLEOTIDE SEQUENCE [LARGE SCALE GENOMIC DNA]</scope>
    <source>
        <strain evidence="1 2">NBRC 16068</strain>
    </source>
</reference>
<dbReference type="AlphaFoldDB" id="K6WWJ3"/>
<comment type="caution">
    <text evidence="1">The sequence shown here is derived from an EMBL/GenBank/DDBJ whole genome shotgun (WGS) entry which is preliminary data.</text>
</comment>
<dbReference type="EMBL" id="BAHC01000119">
    <property type="protein sequence ID" value="GAB90929.1"/>
    <property type="molecule type" value="Genomic_DNA"/>
</dbReference>
<dbReference type="Proteomes" id="UP000008363">
    <property type="component" value="Unassembled WGS sequence"/>
</dbReference>
<evidence type="ECO:0000313" key="1">
    <source>
        <dbReference type="EMBL" id="GAB90929.1"/>
    </source>
</evidence>
<evidence type="ECO:0000313" key="2">
    <source>
        <dbReference type="Proteomes" id="UP000008363"/>
    </source>
</evidence>
<gene>
    <name evidence="1" type="ORF">GORHZ_119_00580</name>
</gene>
<keyword evidence="2" id="KW-1185">Reference proteome</keyword>
<name>K6WWJ3_9ACTN</name>
<sequence>MLYTAVRRHGVARLVYEHQRPAAEPMLWVSDAVVWCYAKGGEWRRRVQPVINSVTIVDVGG</sequence>
<proteinExistence type="predicted"/>
<organism evidence="1 2">
    <name type="scientific">Gordonia rhizosphera NBRC 16068</name>
    <dbReference type="NCBI Taxonomy" id="1108045"/>
    <lineage>
        <taxon>Bacteria</taxon>
        <taxon>Bacillati</taxon>
        <taxon>Actinomycetota</taxon>
        <taxon>Actinomycetes</taxon>
        <taxon>Mycobacteriales</taxon>
        <taxon>Gordoniaceae</taxon>
        <taxon>Gordonia</taxon>
    </lineage>
</organism>
<accession>K6WWJ3</accession>
<protein>
    <submittedName>
        <fullName evidence="1">Uncharacterized protein</fullName>
    </submittedName>
</protein>